<comment type="caution">
    <text evidence="1">The sequence shown here is derived from an EMBL/GenBank/DDBJ whole genome shotgun (WGS) entry which is preliminary data.</text>
</comment>
<sequence>MKKDCVSASFQKKARPSSIPRAVSFLHFTSLTKRSLTKRQFRSDGELASVSTQQDSDIDNWTYTPLQRNAAQVDVLLGGDAVRRDEAYTCTHHSKSLRLIANFITQDYQAPLGFEEFSFTEGTEEF</sequence>
<evidence type="ECO:0000313" key="2">
    <source>
        <dbReference type="Proteomes" id="UP000288216"/>
    </source>
</evidence>
<dbReference type="STRING" id="75743.A0A401NVW2"/>
<protein>
    <submittedName>
        <fullName evidence="1">Uncharacterized protein</fullName>
    </submittedName>
</protein>
<keyword evidence="2" id="KW-1185">Reference proteome</keyword>
<accession>A0A401NVW2</accession>
<dbReference type="AlphaFoldDB" id="A0A401NVW2"/>
<reference evidence="1 2" key="1">
    <citation type="journal article" date="2018" name="Nat. Ecol. Evol.">
        <title>Shark genomes provide insights into elasmobranch evolution and the origin of vertebrates.</title>
        <authorList>
            <person name="Hara Y"/>
            <person name="Yamaguchi K"/>
            <person name="Onimaru K"/>
            <person name="Kadota M"/>
            <person name="Koyanagi M"/>
            <person name="Keeley SD"/>
            <person name="Tatsumi K"/>
            <person name="Tanaka K"/>
            <person name="Motone F"/>
            <person name="Kageyama Y"/>
            <person name="Nozu R"/>
            <person name="Adachi N"/>
            <person name="Nishimura O"/>
            <person name="Nakagawa R"/>
            <person name="Tanegashima C"/>
            <person name="Kiyatake I"/>
            <person name="Matsumoto R"/>
            <person name="Murakumo K"/>
            <person name="Nishida K"/>
            <person name="Terakita A"/>
            <person name="Kuratani S"/>
            <person name="Sato K"/>
            <person name="Hyodo S Kuraku.S."/>
        </authorList>
    </citation>
    <scope>NUCLEOTIDE SEQUENCE [LARGE SCALE GENOMIC DNA]</scope>
</reference>
<dbReference type="EMBL" id="BFAA01002803">
    <property type="protein sequence ID" value="GCB64992.1"/>
    <property type="molecule type" value="Genomic_DNA"/>
</dbReference>
<dbReference type="Proteomes" id="UP000288216">
    <property type="component" value="Unassembled WGS sequence"/>
</dbReference>
<organism evidence="1 2">
    <name type="scientific">Scyliorhinus torazame</name>
    <name type="common">Cloudy catshark</name>
    <name type="synonym">Catulus torazame</name>
    <dbReference type="NCBI Taxonomy" id="75743"/>
    <lineage>
        <taxon>Eukaryota</taxon>
        <taxon>Metazoa</taxon>
        <taxon>Chordata</taxon>
        <taxon>Craniata</taxon>
        <taxon>Vertebrata</taxon>
        <taxon>Chondrichthyes</taxon>
        <taxon>Elasmobranchii</taxon>
        <taxon>Galeomorphii</taxon>
        <taxon>Galeoidea</taxon>
        <taxon>Carcharhiniformes</taxon>
        <taxon>Scyliorhinidae</taxon>
        <taxon>Scyliorhinus</taxon>
    </lineage>
</organism>
<evidence type="ECO:0000313" key="1">
    <source>
        <dbReference type="EMBL" id="GCB64992.1"/>
    </source>
</evidence>
<gene>
    <name evidence="1" type="ORF">scyTo_0007622</name>
</gene>
<proteinExistence type="predicted"/>
<name>A0A401NVW2_SCYTO</name>